<proteinExistence type="predicted"/>
<keyword evidence="3" id="KW-1185">Reference proteome</keyword>
<dbReference type="PANTHER" id="PTHR10859">
    <property type="entry name" value="GLYCOSYL TRANSFERASE"/>
    <property type="match status" value="1"/>
</dbReference>
<organism evidence="2 3">
    <name type="scientific">Homarus americanus</name>
    <name type="common">American lobster</name>
    <dbReference type="NCBI Taxonomy" id="6706"/>
    <lineage>
        <taxon>Eukaryota</taxon>
        <taxon>Metazoa</taxon>
        <taxon>Ecdysozoa</taxon>
        <taxon>Arthropoda</taxon>
        <taxon>Crustacea</taxon>
        <taxon>Multicrustacea</taxon>
        <taxon>Malacostraca</taxon>
        <taxon>Eumalacostraca</taxon>
        <taxon>Eucarida</taxon>
        <taxon>Decapoda</taxon>
        <taxon>Pleocyemata</taxon>
        <taxon>Astacidea</taxon>
        <taxon>Nephropoidea</taxon>
        <taxon>Nephropidae</taxon>
        <taxon>Homarus</taxon>
    </lineage>
</organism>
<feature type="transmembrane region" description="Helical" evidence="1">
    <location>
        <begin position="12"/>
        <end position="32"/>
    </location>
</feature>
<dbReference type="SUPFAM" id="SSF53448">
    <property type="entry name" value="Nucleotide-diphospho-sugar transferases"/>
    <property type="match status" value="1"/>
</dbReference>
<dbReference type="InterPro" id="IPR029044">
    <property type="entry name" value="Nucleotide-diphossugar_trans"/>
</dbReference>
<reference evidence="2" key="1">
    <citation type="journal article" date="2021" name="Sci. Adv.">
        <title>The American lobster genome reveals insights on longevity, neural, and immune adaptations.</title>
        <authorList>
            <person name="Polinski J.M."/>
            <person name="Zimin A.V."/>
            <person name="Clark K.F."/>
            <person name="Kohn A.B."/>
            <person name="Sadowski N."/>
            <person name="Timp W."/>
            <person name="Ptitsyn A."/>
            <person name="Khanna P."/>
            <person name="Romanova D.Y."/>
            <person name="Williams P."/>
            <person name="Greenwood S.J."/>
            <person name="Moroz L.L."/>
            <person name="Walt D.R."/>
            <person name="Bodnar A.G."/>
        </authorList>
    </citation>
    <scope>NUCLEOTIDE SEQUENCE</scope>
    <source>
        <strain evidence="2">GMGI-L3</strain>
    </source>
</reference>
<keyword evidence="1" id="KW-1133">Transmembrane helix</keyword>
<dbReference type="GO" id="GO:0006487">
    <property type="term" value="P:protein N-linked glycosylation"/>
    <property type="evidence" value="ECO:0007669"/>
    <property type="project" value="TreeGrafter"/>
</dbReference>
<protein>
    <submittedName>
        <fullName evidence="2">Dolichyl-phosphate beta-glucosyltransferase-like 1</fullName>
    </submittedName>
</protein>
<sequence length="111" mass="12478">MKIVYCVTMDFIILLTYLIGLAVVALLIAQVFCVIDSLNLSFIVPVMMEECMGYLEERAEQDSSFTYEVIIVDDGSKDKTTEVGMGYNKKYGCDKGILTLAKNKRVALSEW</sequence>
<evidence type="ECO:0000313" key="3">
    <source>
        <dbReference type="Proteomes" id="UP000747542"/>
    </source>
</evidence>
<keyword evidence="1" id="KW-0812">Transmembrane</keyword>
<comment type="caution">
    <text evidence="2">The sequence shown here is derived from an EMBL/GenBank/DDBJ whole genome shotgun (WGS) entry which is preliminary data.</text>
</comment>
<name>A0A8J5JWD2_HOMAM</name>
<dbReference type="EMBL" id="JAHLQT010024345">
    <property type="protein sequence ID" value="KAG7165465.1"/>
    <property type="molecule type" value="Genomic_DNA"/>
</dbReference>
<accession>A0A8J5JWD2</accession>
<dbReference type="Proteomes" id="UP000747542">
    <property type="component" value="Unassembled WGS sequence"/>
</dbReference>
<dbReference type="GO" id="GO:0005789">
    <property type="term" value="C:endoplasmic reticulum membrane"/>
    <property type="evidence" value="ECO:0007669"/>
    <property type="project" value="TreeGrafter"/>
</dbReference>
<evidence type="ECO:0000313" key="2">
    <source>
        <dbReference type="EMBL" id="KAG7165465.1"/>
    </source>
</evidence>
<keyword evidence="1" id="KW-0472">Membrane</keyword>
<evidence type="ECO:0000256" key="1">
    <source>
        <dbReference type="SAM" id="Phobius"/>
    </source>
</evidence>
<gene>
    <name evidence="2" type="primary">ALG5-L1</name>
    <name evidence="2" type="ORF">Hamer_G007310</name>
</gene>
<dbReference type="Gene3D" id="3.90.550.10">
    <property type="entry name" value="Spore Coat Polysaccharide Biosynthesis Protein SpsA, Chain A"/>
    <property type="match status" value="1"/>
</dbReference>
<dbReference type="AlphaFoldDB" id="A0A8J5JWD2"/>
<dbReference type="PANTHER" id="PTHR10859:SF91">
    <property type="entry name" value="DOLICHYL-PHOSPHATE BETA-GLUCOSYLTRANSFERASE"/>
    <property type="match status" value="1"/>
</dbReference>